<keyword evidence="2" id="KW-1003">Cell membrane</keyword>
<dbReference type="Proteomes" id="UP000266677">
    <property type="component" value="Unassembled WGS sequence"/>
</dbReference>
<dbReference type="EMBL" id="QZFU01000036">
    <property type="protein sequence ID" value="RJO70648.1"/>
    <property type="molecule type" value="Genomic_DNA"/>
</dbReference>
<feature type="transmembrane region" description="Helical" evidence="7">
    <location>
        <begin position="67"/>
        <end position="88"/>
    </location>
</feature>
<dbReference type="OrthoDB" id="9814237at2"/>
<evidence type="ECO:0000256" key="7">
    <source>
        <dbReference type="SAM" id="Phobius"/>
    </source>
</evidence>
<feature type="transmembrane region" description="Helical" evidence="7">
    <location>
        <begin position="352"/>
        <end position="370"/>
    </location>
</feature>
<evidence type="ECO:0000256" key="4">
    <source>
        <dbReference type="ARBA" id="ARBA00022989"/>
    </source>
</evidence>
<keyword evidence="3 7" id="KW-0812">Transmembrane</keyword>
<dbReference type="PRINTS" id="PR01035">
    <property type="entry name" value="TCRTETA"/>
</dbReference>
<sequence length="436" mass="43794">MARPLVYVPSSRRRPNSSLSVSPANRSVRIAWLISARKPGTLDRVTNDLASRPDTATATHRRATPALIALALGAFAVGTTEVVIAGLLPEVAADFGTSLPVAGLLVSGYALGMVVGAPLLAVLGNRMPRKRMLLALVVLFTVASLLSALAPGYAALMVGRVGSALAGGAFVGVAAAVAAALVGPQRRASAIATVFMGLSLANVLGVPASTALGQALGWRAAFVAITAIGVVVWFALALLVPAVRVPGGDLRAELAVFRRGRVWISLAATAFGWAPFLTVLTYVTPLLTDITGFDARTVPLVLVVVGVGMVIGTPVAGRLADRALLPTLYGTLGGFALASAALLVLVHSKPGALLGFLIFGAVGAAVIPPLQAKVLETARGADNLASASNVSAFNIGNGGGPMLAGAALSAGAGSTAPLWIAALLALVGLGCAALVR</sequence>
<reference evidence="9" key="1">
    <citation type="submission" date="2018-09" db="EMBL/GenBank/DDBJ databases">
        <title>YIM PH21274 draft genome.</title>
        <authorList>
            <person name="Miao C."/>
        </authorList>
    </citation>
    <scope>NUCLEOTIDE SEQUENCE [LARGE SCALE GENOMIC DNA]</scope>
    <source>
        <strain evidence="9">YIM PH 21724</strain>
    </source>
</reference>
<dbReference type="PANTHER" id="PTHR43124">
    <property type="entry name" value="PURINE EFFLUX PUMP PBUE"/>
    <property type="match status" value="1"/>
</dbReference>
<evidence type="ECO:0000256" key="1">
    <source>
        <dbReference type="ARBA" id="ARBA00004651"/>
    </source>
</evidence>
<dbReference type="Pfam" id="PF07690">
    <property type="entry name" value="MFS_1"/>
    <property type="match status" value="1"/>
</dbReference>
<feature type="domain" description="Major facilitator superfamily (MFS) profile" evidence="8">
    <location>
        <begin position="66"/>
        <end position="436"/>
    </location>
</feature>
<dbReference type="InterPro" id="IPR011701">
    <property type="entry name" value="MFS"/>
</dbReference>
<feature type="transmembrane region" description="Helical" evidence="7">
    <location>
        <begin position="295"/>
        <end position="316"/>
    </location>
</feature>
<evidence type="ECO:0000313" key="9">
    <source>
        <dbReference type="EMBL" id="RJO70648.1"/>
    </source>
</evidence>
<dbReference type="InterPro" id="IPR001958">
    <property type="entry name" value="Tet-R_TetA/multi-R_MdtG-like"/>
</dbReference>
<dbReference type="Gene3D" id="1.20.1250.20">
    <property type="entry name" value="MFS general substrate transporter like domains"/>
    <property type="match status" value="2"/>
</dbReference>
<dbReference type="InterPro" id="IPR020846">
    <property type="entry name" value="MFS_dom"/>
</dbReference>
<feature type="transmembrane region" description="Helical" evidence="7">
    <location>
        <begin position="220"/>
        <end position="241"/>
    </location>
</feature>
<comment type="subcellular location">
    <subcellularLocation>
        <location evidence="1">Cell membrane</location>
        <topology evidence="1">Multi-pass membrane protein</topology>
    </subcellularLocation>
</comment>
<evidence type="ECO:0000313" key="10">
    <source>
        <dbReference type="Proteomes" id="UP000266677"/>
    </source>
</evidence>
<dbReference type="GO" id="GO:0022857">
    <property type="term" value="F:transmembrane transporter activity"/>
    <property type="evidence" value="ECO:0007669"/>
    <property type="project" value="InterPro"/>
</dbReference>
<dbReference type="InterPro" id="IPR050189">
    <property type="entry name" value="MFS_Efflux_Transporters"/>
</dbReference>
<organism evidence="9 10">
    <name type="scientific">Nocardia panacis</name>
    <dbReference type="NCBI Taxonomy" id="2340916"/>
    <lineage>
        <taxon>Bacteria</taxon>
        <taxon>Bacillati</taxon>
        <taxon>Actinomycetota</taxon>
        <taxon>Actinomycetes</taxon>
        <taxon>Mycobacteriales</taxon>
        <taxon>Nocardiaceae</taxon>
        <taxon>Nocardia</taxon>
    </lineage>
</organism>
<evidence type="ECO:0000256" key="3">
    <source>
        <dbReference type="ARBA" id="ARBA00022692"/>
    </source>
</evidence>
<feature type="transmembrane region" description="Helical" evidence="7">
    <location>
        <begin position="328"/>
        <end position="346"/>
    </location>
</feature>
<comment type="caution">
    <text evidence="9">The sequence shown here is derived from an EMBL/GenBank/DDBJ whole genome shotgun (WGS) entry which is preliminary data.</text>
</comment>
<dbReference type="GO" id="GO:0005886">
    <property type="term" value="C:plasma membrane"/>
    <property type="evidence" value="ECO:0007669"/>
    <property type="project" value="UniProtKB-SubCell"/>
</dbReference>
<keyword evidence="5 7" id="KW-0472">Membrane</keyword>
<dbReference type="PROSITE" id="PS50850">
    <property type="entry name" value="MFS"/>
    <property type="match status" value="1"/>
</dbReference>
<proteinExistence type="predicted"/>
<feature type="region of interest" description="Disordered" evidence="6">
    <location>
        <begin position="1"/>
        <end position="21"/>
    </location>
</feature>
<dbReference type="AlphaFoldDB" id="A0A3A4JNU8"/>
<feature type="transmembrane region" description="Helical" evidence="7">
    <location>
        <begin position="391"/>
        <end position="410"/>
    </location>
</feature>
<evidence type="ECO:0000259" key="8">
    <source>
        <dbReference type="PROSITE" id="PS50850"/>
    </source>
</evidence>
<dbReference type="CDD" id="cd17324">
    <property type="entry name" value="MFS_NepI_like"/>
    <property type="match status" value="1"/>
</dbReference>
<protein>
    <submittedName>
        <fullName evidence="9">MFS transporter</fullName>
    </submittedName>
</protein>
<gene>
    <name evidence="9" type="ORF">D5S18_25880</name>
</gene>
<evidence type="ECO:0000256" key="5">
    <source>
        <dbReference type="ARBA" id="ARBA00023136"/>
    </source>
</evidence>
<keyword evidence="10" id="KW-1185">Reference proteome</keyword>
<feature type="transmembrane region" description="Helical" evidence="7">
    <location>
        <begin position="133"/>
        <end position="155"/>
    </location>
</feature>
<accession>A0A3A4JNU8</accession>
<evidence type="ECO:0000256" key="2">
    <source>
        <dbReference type="ARBA" id="ARBA00022475"/>
    </source>
</evidence>
<dbReference type="PANTHER" id="PTHR43124:SF3">
    <property type="entry name" value="CHLORAMPHENICOL EFFLUX PUMP RV0191"/>
    <property type="match status" value="1"/>
</dbReference>
<feature type="transmembrane region" description="Helical" evidence="7">
    <location>
        <begin position="262"/>
        <end position="283"/>
    </location>
</feature>
<evidence type="ECO:0000256" key="6">
    <source>
        <dbReference type="SAM" id="MobiDB-lite"/>
    </source>
</evidence>
<feature type="transmembrane region" description="Helical" evidence="7">
    <location>
        <begin position="161"/>
        <end position="182"/>
    </location>
</feature>
<dbReference type="InterPro" id="IPR036259">
    <property type="entry name" value="MFS_trans_sf"/>
</dbReference>
<keyword evidence="4 7" id="KW-1133">Transmembrane helix</keyword>
<name>A0A3A4JNU8_9NOCA</name>
<feature type="transmembrane region" description="Helical" evidence="7">
    <location>
        <begin position="100"/>
        <end position="121"/>
    </location>
</feature>
<feature type="transmembrane region" description="Helical" evidence="7">
    <location>
        <begin position="189"/>
        <end position="208"/>
    </location>
</feature>
<dbReference type="SUPFAM" id="SSF103473">
    <property type="entry name" value="MFS general substrate transporter"/>
    <property type="match status" value="1"/>
</dbReference>
<feature type="transmembrane region" description="Helical" evidence="7">
    <location>
        <begin position="416"/>
        <end position="435"/>
    </location>
</feature>